<dbReference type="Gene3D" id="2.30.320.10">
    <property type="entry name" value="YwqG-like"/>
    <property type="match status" value="1"/>
</dbReference>
<dbReference type="PANTHER" id="PTHR36436:SF6">
    <property type="entry name" value="SLL5081 PROTEIN"/>
    <property type="match status" value="1"/>
</dbReference>
<gene>
    <name evidence="1" type="ORF">CMUST_02270</name>
</gene>
<keyword evidence="2" id="KW-1185">Reference proteome</keyword>
<sequence>MTDIRPALTDFYNTTTRPVIALELHPVSGSGPRELNPASSRVGYLGAVTPEFPWPRGYNDKPMCLIAQLNLAELPPLTDYPTGGLLQFFVADDFSFGSDEATTDGKSGCLVRLIPADELDKAQAAEHIPENADYLLSGGHFTVTGTRIQQALSSAENPVVLHELSERGLPTDAATARKLRRIITTHQPDIYPSVFGDGWGHFFHWDPREVGDGQRLLLQLHARSMDDVQLVLGNEGCMSFLINDHDLQRHDFSNITYLLEVS</sequence>
<dbReference type="PANTHER" id="PTHR36436">
    <property type="entry name" value="SLL5081 PROTEIN"/>
    <property type="match status" value="1"/>
</dbReference>
<proteinExistence type="predicted"/>
<dbReference type="PATRIC" id="fig|571915.4.peg.482"/>
<dbReference type="KEGG" id="cmv:CMUST_02270"/>
<dbReference type="InterPro" id="IPR015315">
    <property type="entry name" value="DUF1963"/>
</dbReference>
<protein>
    <recommendedName>
        <fullName evidence="3">DUF1963 family protein</fullName>
    </recommendedName>
</protein>
<dbReference type="EMBL" id="CP011542">
    <property type="protein sequence ID" value="AKK04798.1"/>
    <property type="molecule type" value="Genomic_DNA"/>
</dbReference>
<dbReference type="STRING" id="571915.CMUST_02270"/>
<dbReference type="AlphaFoldDB" id="A0A0G3GZ31"/>
<reference evidence="1 2" key="1">
    <citation type="journal article" date="2015" name="Genome Announc.">
        <title>Complete Genome Sequence of the Type Strain Corynebacterium mustelae DSM 45274, Isolated from Various Tissues of a Male Ferret with Lethal Sepsis.</title>
        <authorList>
            <person name="Ruckert C."/>
            <person name="Eimer J."/>
            <person name="Winkler A."/>
            <person name="Tauch A."/>
        </authorList>
    </citation>
    <scope>NUCLEOTIDE SEQUENCE [LARGE SCALE GENOMIC DNA]</scope>
    <source>
        <strain evidence="1 2">DSM 45274</strain>
    </source>
</reference>
<name>A0A0G3GZ31_9CORY</name>
<dbReference type="Proteomes" id="UP000035199">
    <property type="component" value="Chromosome"/>
</dbReference>
<dbReference type="Pfam" id="PF09234">
    <property type="entry name" value="DUF1963"/>
    <property type="match status" value="1"/>
</dbReference>
<evidence type="ECO:0008006" key="3">
    <source>
        <dbReference type="Google" id="ProtNLM"/>
    </source>
</evidence>
<reference evidence="2" key="2">
    <citation type="submission" date="2015-05" db="EMBL/GenBank/DDBJ databases">
        <title>Complete genome sequence of Corynebacterium mustelae DSM 45274, isolated from various tissues of a male ferret with lethal sepsis.</title>
        <authorList>
            <person name="Ruckert C."/>
            <person name="Albersmeier A."/>
            <person name="Winkler A."/>
            <person name="Tauch A."/>
        </authorList>
    </citation>
    <scope>NUCLEOTIDE SEQUENCE [LARGE SCALE GENOMIC DNA]</scope>
    <source>
        <strain evidence="2">DSM 45274</strain>
    </source>
</reference>
<accession>A0A0G3GZ31</accession>
<evidence type="ECO:0000313" key="2">
    <source>
        <dbReference type="Proteomes" id="UP000035199"/>
    </source>
</evidence>
<evidence type="ECO:0000313" key="1">
    <source>
        <dbReference type="EMBL" id="AKK04798.1"/>
    </source>
</evidence>
<dbReference type="InterPro" id="IPR035948">
    <property type="entry name" value="YwqG-like_sf"/>
</dbReference>
<organism evidence="1 2">
    <name type="scientific">Corynebacterium mustelae</name>
    <dbReference type="NCBI Taxonomy" id="571915"/>
    <lineage>
        <taxon>Bacteria</taxon>
        <taxon>Bacillati</taxon>
        <taxon>Actinomycetota</taxon>
        <taxon>Actinomycetes</taxon>
        <taxon>Mycobacteriales</taxon>
        <taxon>Corynebacteriaceae</taxon>
        <taxon>Corynebacterium</taxon>
    </lineage>
</organism>
<dbReference type="OrthoDB" id="4929513at2"/>
<dbReference type="RefSeq" id="WP_047261149.1">
    <property type="nucleotide sequence ID" value="NZ_CP011542.1"/>
</dbReference>
<dbReference type="SUPFAM" id="SSF103032">
    <property type="entry name" value="Hypothetical protein YwqG"/>
    <property type="match status" value="1"/>
</dbReference>